<protein>
    <submittedName>
        <fullName evidence="1">Uncharacterized protein</fullName>
    </submittedName>
</protein>
<evidence type="ECO:0000313" key="1">
    <source>
        <dbReference type="EMBL" id="AEZ59264.1"/>
    </source>
</evidence>
<evidence type="ECO:0000313" key="2">
    <source>
        <dbReference type="Proteomes" id="UP000008192"/>
    </source>
</evidence>
<reference evidence="2" key="1">
    <citation type="journal article" date="2012" name="PLoS Negl. Trop. Dis.">
        <title>Whole genome sequences of three Treponema pallidum ssp. pertenue strains: yaws and syphilis treponemes differ in less than 0.2% of the genome sequence.</title>
        <authorList>
            <person name="Cejkova D."/>
            <person name="Zobanikova M."/>
            <person name="Chen L."/>
            <person name="Pospisilova P."/>
            <person name="Strouhal M."/>
            <person name="Qin X."/>
            <person name="Mikalova L."/>
            <person name="Norris S.J."/>
            <person name="Muzny D.M."/>
            <person name="Gibbs R.A."/>
            <person name="Fulton L.L."/>
            <person name="Sodergren E."/>
            <person name="Weinstock G.M."/>
            <person name="Smajs D."/>
        </authorList>
    </citation>
    <scope>NUCLEOTIDE SEQUENCE [LARGE SCALE GENOMIC DNA]</scope>
    <source>
        <strain evidence="2">Gauthier</strain>
    </source>
</reference>
<dbReference type="KEGG" id="tpg:TPEGAU_0012"/>
<organism evidence="1 2">
    <name type="scientific">Treponema pallidum subsp. pertenue (strain Gauthier)</name>
    <dbReference type="NCBI Taxonomy" id="491080"/>
    <lineage>
        <taxon>Bacteria</taxon>
        <taxon>Pseudomonadati</taxon>
        <taxon>Spirochaetota</taxon>
        <taxon>Spirochaetia</taxon>
        <taxon>Spirochaetales</taxon>
        <taxon>Treponemataceae</taxon>
        <taxon>Treponema</taxon>
    </lineage>
</organism>
<proteinExistence type="predicted"/>
<dbReference type="AlphaFoldDB" id="A0AAU8PDI3"/>
<sequence>MVREPSIRGREGIPFWFAHDDFLMLYHKYTIDFPVGGGWTIRLSVLERWCVQIVKGRL</sequence>
<dbReference type="EMBL" id="CP002376">
    <property type="protein sequence ID" value="AEZ59264.1"/>
    <property type="molecule type" value="Genomic_DNA"/>
</dbReference>
<name>A0AAU8PDI3_TREPG</name>
<gene>
    <name evidence="1" type="ordered locus">TPEGAU_0012</name>
</gene>
<accession>A0AAU8PDI3</accession>
<dbReference type="Proteomes" id="UP000008192">
    <property type="component" value="Chromosome"/>
</dbReference>